<dbReference type="PANTHER" id="PTHR37694:SF1">
    <property type="entry name" value="SLR8022 PROTEIN"/>
    <property type="match status" value="1"/>
</dbReference>
<dbReference type="InterPro" id="IPR011051">
    <property type="entry name" value="RmlC_Cupin_sf"/>
</dbReference>
<dbReference type="RefSeq" id="WP_316437082.1">
    <property type="nucleotide sequence ID" value="NZ_CP053587.1"/>
</dbReference>
<protein>
    <submittedName>
        <fullName evidence="3">Cupin domain-containing protein</fullName>
    </submittedName>
</protein>
<dbReference type="EMBL" id="CP053587">
    <property type="protein sequence ID" value="WNZ27407.1"/>
    <property type="molecule type" value="Genomic_DNA"/>
</dbReference>
<accession>A0AA97AP20</accession>
<reference evidence="3" key="1">
    <citation type="submission" date="2020-05" db="EMBL/GenBank/DDBJ databases">
        <authorList>
            <person name="Zhu T."/>
            <person name="Keshari N."/>
            <person name="Lu X."/>
        </authorList>
    </citation>
    <scope>NUCLEOTIDE SEQUENCE</scope>
    <source>
        <strain evidence="3">NK1-12</strain>
    </source>
</reference>
<name>A0AA97AP20_9CYAN</name>
<dbReference type="Pfam" id="PF07883">
    <property type="entry name" value="Cupin_2"/>
    <property type="match status" value="1"/>
</dbReference>
<gene>
    <name evidence="3" type="ORF">HJG54_31480</name>
</gene>
<organism evidence="3">
    <name type="scientific">Leptolyngbya sp. NK1-12</name>
    <dbReference type="NCBI Taxonomy" id="2547451"/>
    <lineage>
        <taxon>Bacteria</taxon>
        <taxon>Bacillati</taxon>
        <taxon>Cyanobacteriota</taxon>
        <taxon>Cyanophyceae</taxon>
        <taxon>Leptolyngbyales</taxon>
        <taxon>Leptolyngbyaceae</taxon>
        <taxon>Leptolyngbya group</taxon>
        <taxon>Leptolyngbya</taxon>
    </lineage>
</organism>
<dbReference type="CDD" id="cd02230">
    <property type="entry name" value="cupin_HP0902-like"/>
    <property type="match status" value="1"/>
</dbReference>
<dbReference type="SUPFAM" id="SSF51182">
    <property type="entry name" value="RmlC-like cupins"/>
    <property type="match status" value="1"/>
</dbReference>
<dbReference type="InterPro" id="IPR014710">
    <property type="entry name" value="RmlC-like_jellyroll"/>
</dbReference>
<dbReference type="Gene3D" id="2.60.120.10">
    <property type="entry name" value="Jelly Rolls"/>
    <property type="match status" value="1"/>
</dbReference>
<dbReference type="PANTHER" id="PTHR37694">
    <property type="entry name" value="SLR8022 PROTEIN"/>
    <property type="match status" value="1"/>
</dbReference>
<feature type="domain" description="Cupin type-2" evidence="2">
    <location>
        <begin position="55"/>
        <end position="114"/>
    </location>
</feature>
<feature type="region of interest" description="Disordered" evidence="1">
    <location>
        <begin position="1"/>
        <end position="23"/>
    </location>
</feature>
<evidence type="ECO:0000313" key="3">
    <source>
        <dbReference type="EMBL" id="WNZ27407.1"/>
    </source>
</evidence>
<dbReference type="InterPro" id="IPR013096">
    <property type="entry name" value="Cupin_2"/>
</dbReference>
<evidence type="ECO:0000256" key="1">
    <source>
        <dbReference type="SAM" id="MobiDB-lite"/>
    </source>
</evidence>
<proteinExistence type="predicted"/>
<dbReference type="AlphaFoldDB" id="A0AA97AP20"/>
<evidence type="ECO:0000259" key="2">
    <source>
        <dbReference type="Pfam" id="PF07883"/>
    </source>
</evidence>
<sequence length="120" mass="13109">MTHPTQLETASNQQVPAAETTPASLSVQLKDQIDYSKPGVTRKVLIKNQTSSFMLMCITAGTVLPEHTAPRNVSLTILEGYGCLTIEGKEVRLEPGVFVYMPANTPHSLRADENLAFLHT</sequence>